<evidence type="ECO:0000256" key="10">
    <source>
        <dbReference type="SAM" id="Phobius"/>
    </source>
</evidence>
<evidence type="ECO:0000256" key="4">
    <source>
        <dbReference type="ARBA" id="ARBA00022618"/>
    </source>
</evidence>
<keyword evidence="7 10" id="KW-0472">Membrane</keyword>
<feature type="domain" description="POTRA" evidence="11">
    <location>
        <begin position="163"/>
        <end position="234"/>
    </location>
</feature>
<evidence type="ECO:0000256" key="2">
    <source>
        <dbReference type="ARBA" id="ARBA00022475"/>
    </source>
</evidence>
<gene>
    <name evidence="12" type="ORF">H6A60_02235</name>
</gene>
<evidence type="ECO:0000256" key="9">
    <source>
        <dbReference type="SAM" id="MobiDB-lite"/>
    </source>
</evidence>
<dbReference type="InterPro" id="IPR034746">
    <property type="entry name" value="POTRA"/>
</dbReference>
<evidence type="ECO:0000256" key="6">
    <source>
        <dbReference type="ARBA" id="ARBA00022989"/>
    </source>
</evidence>
<keyword evidence="5 10" id="KW-0812">Transmembrane</keyword>
<organism evidence="12 13">
    <name type="scientific">Sutterella massiliensis</name>
    <dbReference type="NCBI Taxonomy" id="1816689"/>
    <lineage>
        <taxon>Bacteria</taxon>
        <taxon>Pseudomonadati</taxon>
        <taxon>Pseudomonadota</taxon>
        <taxon>Betaproteobacteria</taxon>
        <taxon>Burkholderiales</taxon>
        <taxon>Sutterellaceae</taxon>
        <taxon>Sutterella</taxon>
    </lineage>
</organism>
<dbReference type="InterPro" id="IPR013685">
    <property type="entry name" value="POTRA_FtsQ_type"/>
</dbReference>
<keyword evidence="8" id="KW-0131">Cell cycle</keyword>
<dbReference type="InterPro" id="IPR045335">
    <property type="entry name" value="FtsQ_C_sf"/>
</dbReference>
<dbReference type="Pfam" id="PF03799">
    <property type="entry name" value="FtsQ_DivIB_C"/>
    <property type="match status" value="1"/>
</dbReference>
<evidence type="ECO:0000256" key="1">
    <source>
        <dbReference type="ARBA" id="ARBA00004370"/>
    </source>
</evidence>
<evidence type="ECO:0000256" key="7">
    <source>
        <dbReference type="ARBA" id="ARBA00023136"/>
    </source>
</evidence>
<keyword evidence="2" id="KW-1003">Cell membrane</keyword>
<dbReference type="Gene3D" id="3.40.50.11690">
    <property type="entry name" value="Cell division protein FtsQ/DivIB"/>
    <property type="match status" value="1"/>
</dbReference>
<dbReference type="Pfam" id="PF08478">
    <property type="entry name" value="POTRA_1"/>
    <property type="match status" value="1"/>
</dbReference>
<dbReference type="InterPro" id="IPR005548">
    <property type="entry name" value="Cell_div_FtsQ/DivIB_C"/>
</dbReference>
<evidence type="ECO:0000313" key="13">
    <source>
        <dbReference type="Proteomes" id="UP000715095"/>
    </source>
</evidence>
<dbReference type="PANTHER" id="PTHR35851">
    <property type="entry name" value="CELL DIVISION PROTEIN FTSQ"/>
    <property type="match status" value="1"/>
</dbReference>
<feature type="compositionally biased region" description="Basic and acidic residues" evidence="9">
    <location>
        <begin position="532"/>
        <end position="552"/>
    </location>
</feature>
<proteinExistence type="predicted"/>
<feature type="compositionally biased region" description="Low complexity" evidence="9">
    <location>
        <begin position="57"/>
        <end position="69"/>
    </location>
</feature>
<dbReference type="Gene3D" id="3.10.20.310">
    <property type="entry name" value="membrane protein fhac"/>
    <property type="match status" value="1"/>
</dbReference>
<dbReference type="Proteomes" id="UP000715095">
    <property type="component" value="Unassembled WGS sequence"/>
</dbReference>
<dbReference type="RefSeq" id="WP_205101793.1">
    <property type="nucleotide sequence ID" value="NZ_JACJJC010000002.1"/>
</dbReference>
<evidence type="ECO:0000259" key="11">
    <source>
        <dbReference type="PROSITE" id="PS51779"/>
    </source>
</evidence>
<keyword evidence="13" id="KW-1185">Reference proteome</keyword>
<name>A0ABS2DPR1_9BURK</name>
<evidence type="ECO:0000256" key="5">
    <source>
        <dbReference type="ARBA" id="ARBA00022692"/>
    </source>
</evidence>
<feature type="region of interest" description="Disordered" evidence="9">
    <location>
        <begin position="479"/>
        <end position="552"/>
    </location>
</feature>
<comment type="subcellular location">
    <subcellularLocation>
        <location evidence="1">Membrane</location>
    </subcellularLocation>
</comment>
<evidence type="ECO:0000256" key="8">
    <source>
        <dbReference type="ARBA" id="ARBA00023306"/>
    </source>
</evidence>
<feature type="transmembrane region" description="Helical" evidence="10">
    <location>
        <begin position="133"/>
        <end position="151"/>
    </location>
</feature>
<feature type="region of interest" description="Disordered" evidence="9">
    <location>
        <begin position="1"/>
        <end position="69"/>
    </location>
</feature>
<dbReference type="InterPro" id="IPR026579">
    <property type="entry name" value="FtsQ"/>
</dbReference>
<keyword evidence="4" id="KW-0132">Cell division</keyword>
<keyword evidence="3" id="KW-0997">Cell inner membrane</keyword>
<reference evidence="12 13" key="1">
    <citation type="journal article" date="2021" name="Sci. Rep.">
        <title>The distribution of antibiotic resistance genes in chicken gut microbiota commensals.</title>
        <authorList>
            <person name="Juricova H."/>
            <person name="Matiasovicova J."/>
            <person name="Kubasova T."/>
            <person name="Cejkova D."/>
            <person name="Rychlik I."/>
        </authorList>
    </citation>
    <scope>NUCLEOTIDE SEQUENCE [LARGE SCALE GENOMIC DNA]</scope>
    <source>
        <strain evidence="12 13">An829</strain>
    </source>
</reference>
<keyword evidence="6 10" id="KW-1133">Transmembrane helix</keyword>
<protein>
    <submittedName>
        <fullName evidence="12">FtsQ-type POTRA domain-containing protein</fullName>
    </submittedName>
</protein>
<evidence type="ECO:0000313" key="12">
    <source>
        <dbReference type="EMBL" id="MBM6703326.1"/>
    </source>
</evidence>
<dbReference type="PROSITE" id="PS51779">
    <property type="entry name" value="POTRA"/>
    <property type="match status" value="1"/>
</dbReference>
<dbReference type="PANTHER" id="PTHR35851:SF1">
    <property type="entry name" value="CELL DIVISION PROTEIN FTSQ"/>
    <property type="match status" value="1"/>
</dbReference>
<sequence length="552" mass="57989">MSFWKRRKTDPSAAAGADRIEPIEPLLRQEPLEPAKPLSVEPSAAAGQKAVPSAQTAAPSQRAASCAAAASPSASNSAVKHAPAASAASEPTLAPLERIKAEPDSPAADEAEQEAARAKSAQKRLFRAKCRSALWGLGKVTLFVLCCIGLVKGVQLAKTLPYFNLTRLVLTGDTQKVPLSRMKEAVESVLVGNFFTANLDLVREAAEHVPWVKHAAVKRVWPDTLAIEVDVHEAMALFEDGRLVSTEGVLFAANPEEGREAKSLPSFYGNAAQIGRIAARYRRFGTILAPLEATITDVILSDRGSWSLVFESETIPPTKVELGQLAQARPDDRALAPASAEMSEAEADEAAGEQLARAVNEMFSGAATDDSAALAVVRIPADEIERRLEIVVKSYPLAVRLMGGPPASIDARYERAFAAGAPDPVAIALHAERVAAAKARRAAIAEAAARASQTADSLDGADAAQSAEGVLDPLAAPEPVAGLDEADDDALDSEGAPAAENTPERGAGTLASTDADGAEASANWHNDASANSDERERTGARDRRKNDSESSK</sequence>
<dbReference type="EMBL" id="JACJJC010000002">
    <property type="protein sequence ID" value="MBM6703326.1"/>
    <property type="molecule type" value="Genomic_DNA"/>
</dbReference>
<comment type="caution">
    <text evidence="12">The sequence shown here is derived from an EMBL/GenBank/DDBJ whole genome shotgun (WGS) entry which is preliminary data.</text>
</comment>
<evidence type="ECO:0000256" key="3">
    <source>
        <dbReference type="ARBA" id="ARBA00022519"/>
    </source>
</evidence>
<accession>A0ABS2DPR1</accession>